<evidence type="ECO:0000256" key="1">
    <source>
        <dbReference type="SAM" id="MobiDB-lite"/>
    </source>
</evidence>
<dbReference type="OrthoDB" id="129097at2759"/>
<proteinExistence type="predicted"/>
<reference evidence="4 5" key="1">
    <citation type="journal article" date="2021" name="Genome Biol.">
        <title>AFLAP: assembly-free linkage analysis pipeline using k-mers from genome sequencing data.</title>
        <authorList>
            <person name="Fletcher K."/>
            <person name="Zhang L."/>
            <person name="Gil J."/>
            <person name="Han R."/>
            <person name="Cavanaugh K."/>
            <person name="Michelmore R."/>
        </authorList>
    </citation>
    <scope>NUCLEOTIDE SEQUENCE [LARGE SCALE GENOMIC DNA]</scope>
    <source>
        <strain evidence="4 5">SF5</strain>
    </source>
</reference>
<feature type="transmembrane region" description="Helical" evidence="2">
    <location>
        <begin position="112"/>
        <end position="132"/>
    </location>
</feature>
<dbReference type="GeneID" id="94347598"/>
<name>A0A976IL25_BRELC</name>
<accession>A0A976IL25</accession>
<gene>
    <name evidence="4" type="ORF">CCR75_003834</name>
</gene>
<feature type="chain" id="PRO_5037102007" evidence="3">
    <location>
        <begin position="21"/>
        <end position="134"/>
    </location>
</feature>
<evidence type="ECO:0000256" key="3">
    <source>
        <dbReference type="SAM" id="SignalP"/>
    </source>
</evidence>
<evidence type="ECO:0000313" key="5">
    <source>
        <dbReference type="Proteomes" id="UP000294530"/>
    </source>
</evidence>
<protein>
    <submittedName>
        <fullName evidence="4">Uncharacterized protein</fullName>
    </submittedName>
</protein>
<keyword evidence="5" id="KW-1185">Reference proteome</keyword>
<feature type="signal peptide" evidence="3">
    <location>
        <begin position="1"/>
        <end position="20"/>
    </location>
</feature>
<keyword evidence="2" id="KW-0472">Membrane</keyword>
<comment type="caution">
    <text evidence="4">The sequence shown here is derived from an EMBL/GenBank/DDBJ whole genome shotgun (WGS) entry which is preliminary data.</text>
</comment>
<organism evidence="4 5">
    <name type="scientific">Bremia lactucae</name>
    <name type="common">Lettuce downy mildew</name>
    <dbReference type="NCBI Taxonomy" id="4779"/>
    <lineage>
        <taxon>Eukaryota</taxon>
        <taxon>Sar</taxon>
        <taxon>Stramenopiles</taxon>
        <taxon>Oomycota</taxon>
        <taxon>Peronosporomycetes</taxon>
        <taxon>Peronosporales</taxon>
        <taxon>Peronosporaceae</taxon>
        <taxon>Bremia</taxon>
    </lineage>
</organism>
<evidence type="ECO:0000313" key="4">
    <source>
        <dbReference type="EMBL" id="TDH73746.1"/>
    </source>
</evidence>
<keyword evidence="2" id="KW-1133">Transmembrane helix</keyword>
<dbReference type="EMBL" id="SHOA02000005">
    <property type="protein sequence ID" value="TDH73746.1"/>
    <property type="molecule type" value="Genomic_DNA"/>
</dbReference>
<evidence type="ECO:0000256" key="2">
    <source>
        <dbReference type="SAM" id="Phobius"/>
    </source>
</evidence>
<dbReference type="RefSeq" id="XP_067823244.1">
    <property type="nucleotide sequence ID" value="XM_067961927.1"/>
</dbReference>
<keyword evidence="3" id="KW-0732">Signal</keyword>
<keyword evidence="2" id="KW-0812">Transmembrane</keyword>
<dbReference type="KEGG" id="blac:94347598"/>
<dbReference type="AlphaFoldDB" id="A0A976IL25"/>
<feature type="region of interest" description="Disordered" evidence="1">
    <location>
        <begin position="82"/>
        <end position="105"/>
    </location>
</feature>
<sequence length="134" mass="13659">MMGLQTLSVVLATLCVLTSALQAAITKASSGSATVEQLLAEVQAAVADDRALANMFNISNSDQLSERELTALLQDILNVTSSSSFSDASDRMSSDSNADTSASRPELPVSGVATHVLSAVVAVFAALAALSATL</sequence>
<dbReference type="Proteomes" id="UP000294530">
    <property type="component" value="Unassembled WGS sequence"/>
</dbReference>